<protein>
    <submittedName>
        <fullName evidence="2">Uncharacterized protein conserved in bacteria</fullName>
    </submittedName>
</protein>
<reference evidence="2 3" key="1">
    <citation type="submission" date="2018-06" db="EMBL/GenBank/DDBJ databases">
        <authorList>
            <consortium name="Pathogen Informatics"/>
            <person name="Doyle S."/>
        </authorList>
    </citation>
    <scope>NUCLEOTIDE SEQUENCE [LARGE SCALE GENOMIC DNA]</scope>
    <source>
        <strain evidence="2 3">NCTC5908</strain>
    </source>
</reference>
<organism evidence="2 3">
    <name type="scientific">Aggregatibacter aphrophilus</name>
    <name type="common">Haemophilus aphrophilus</name>
    <dbReference type="NCBI Taxonomy" id="732"/>
    <lineage>
        <taxon>Bacteria</taxon>
        <taxon>Pseudomonadati</taxon>
        <taxon>Pseudomonadota</taxon>
        <taxon>Gammaproteobacteria</taxon>
        <taxon>Pasteurellales</taxon>
        <taxon>Pasteurellaceae</taxon>
        <taxon>Aggregatibacter</taxon>
    </lineage>
</organism>
<proteinExistence type="predicted"/>
<dbReference type="InterPro" id="IPR009612">
    <property type="entry name" value="IcmF-rel"/>
</dbReference>
<evidence type="ECO:0000313" key="2">
    <source>
        <dbReference type="EMBL" id="SSY94874.1"/>
    </source>
</evidence>
<feature type="domain" description="IcmF-related" evidence="1">
    <location>
        <begin position="3"/>
        <end position="77"/>
    </location>
</feature>
<evidence type="ECO:0000313" key="3">
    <source>
        <dbReference type="Proteomes" id="UP000253728"/>
    </source>
</evidence>
<evidence type="ECO:0000259" key="1">
    <source>
        <dbReference type="Pfam" id="PF06761"/>
    </source>
</evidence>
<dbReference type="AlphaFoldDB" id="A0A336N5W8"/>
<dbReference type="Pfam" id="PF06761">
    <property type="entry name" value="IcmF-related"/>
    <property type="match status" value="1"/>
</dbReference>
<sequence>MGLIEQMDALPDDSNQGLELLRVYRMIDDMANRKAKIPEQWMAKYLQKNYPKNPDTQRQLMSHFTYAMKYVDPDLSMFDKKLQRSSENIICFL</sequence>
<gene>
    <name evidence="2" type="ORF">NCTC5908_01064</name>
</gene>
<dbReference type="EMBL" id="UFSP01000001">
    <property type="protein sequence ID" value="SSY94874.1"/>
    <property type="molecule type" value="Genomic_DNA"/>
</dbReference>
<accession>A0A336N5W8</accession>
<dbReference type="Proteomes" id="UP000253728">
    <property type="component" value="Unassembled WGS sequence"/>
</dbReference>
<name>A0A336N5W8_AGGAP</name>